<gene>
    <name evidence="4" type="ORF">BWI75_06465</name>
</gene>
<dbReference type="InterPro" id="IPR009081">
    <property type="entry name" value="PP-bd_ACP"/>
</dbReference>
<dbReference type="Proteomes" id="UP000441797">
    <property type="component" value="Unassembled WGS sequence"/>
</dbReference>
<proteinExistence type="predicted"/>
<dbReference type="SUPFAM" id="SSF47336">
    <property type="entry name" value="ACP-like"/>
    <property type="match status" value="1"/>
</dbReference>
<dbReference type="InterPro" id="IPR006162">
    <property type="entry name" value="Ppantetheine_attach_site"/>
</dbReference>
<reference evidence="4 5" key="1">
    <citation type="journal article" date="2019" name="Front. Microbiol.">
        <title>Genomic Features for Desiccation Tolerance and Sugar Biosynthesis in the Extremophile Gloeocapsopsis sp. UTEX B3054.</title>
        <authorList>
            <person name="Urrejola C."/>
            <person name="Alcorta J."/>
            <person name="Salas L."/>
            <person name="Vasquez M."/>
            <person name="Polz M.F."/>
            <person name="Vicuna R."/>
            <person name="Diez B."/>
        </authorList>
    </citation>
    <scope>NUCLEOTIDE SEQUENCE [LARGE SCALE GENOMIC DNA]</scope>
    <source>
        <strain evidence="4 5">1H9</strain>
    </source>
</reference>
<accession>A0A6N8FSD4</accession>
<evidence type="ECO:0000313" key="5">
    <source>
        <dbReference type="Proteomes" id="UP000441797"/>
    </source>
</evidence>
<organism evidence="4 5">
    <name type="scientific">Gloeocapsopsis dulcis AAB1 = 1H9</name>
    <dbReference type="NCBI Taxonomy" id="1433147"/>
    <lineage>
        <taxon>Bacteria</taxon>
        <taxon>Bacillati</taxon>
        <taxon>Cyanobacteriota</taxon>
        <taxon>Cyanophyceae</taxon>
        <taxon>Oscillatoriophycideae</taxon>
        <taxon>Chroococcales</taxon>
        <taxon>Chroococcaceae</taxon>
        <taxon>Gloeocapsopsis</taxon>
        <taxon>Gloeocapsopsis dulcis</taxon>
    </lineage>
</organism>
<dbReference type="Pfam" id="PF00550">
    <property type="entry name" value="PP-binding"/>
    <property type="match status" value="1"/>
</dbReference>
<dbReference type="EMBL" id="NAPY01000007">
    <property type="protein sequence ID" value="MUL36003.1"/>
    <property type="molecule type" value="Genomic_DNA"/>
</dbReference>
<dbReference type="PROSITE" id="PS00012">
    <property type="entry name" value="PHOSPHOPANTETHEINE"/>
    <property type="match status" value="1"/>
</dbReference>
<dbReference type="OrthoDB" id="583189at2"/>
<comment type="caution">
    <text evidence="4">The sequence shown here is derived from an EMBL/GenBank/DDBJ whole genome shotgun (WGS) entry which is preliminary data.</text>
</comment>
<keyword evidence="1" id="KW-0596">Phosphopantetheine</keyword>
<dbReference type="InterPro" id="IPR036736">
    <property type="entry name" value="ACP-like_sf"/>
</dbReference>
<evidence type="ECO:0000313" key="4">
    <source>
        <dbReference type="EMBL" id="MUL36003.1"/>
    </source>
</evidence>
<evidence type="ECO:0000259" key="3">
    <source>
        <dbReference type="PROSITE" id="PS50075"/>
    </source>
</evidence>
<protein>
    <recommendedName>
        <fullName evidence="3">Carrier domain-containing protein</fullName>
    </recommendedName>
</protein>
<dbReference type="RefSeq" id="WP_105222335.1">
    <property type="nucleotide sequence ID" value="NZ_CAWNSU010000010.1"/>
</dbReference>
<dbReference type="AlphaFoldDB" id="A0A6N8FSD4"/>
<dbReference type="Gene3D" id="1.10.1200.10">
    <property type="entry name" value="ACP-like"/>
    <property type="match status" value="1"/>
</dbReference>
<keyword evidence="5" id="KW-1185">Reference proteome</keyword>
<name>A0A6N8FSD4_9CHRO</name>
<sequence length="85" mass="9802">MIVEEVKQKAQDVILALLPDTNYEVPLLDDSDIFTLGLDSINAMALIFNLQDTFDIKFETSEINFDNFRTFTDIVDLITRKKEKT</sequence>
<feature type="domain" description="Carrier" evidence="3">
    <location>
        <begin position="1"/>
        <end position="82"/>
    </location>
</feature>
<keyword evidence="2" id="KW-0597">Phosphoprotein</keyword>
<dbReference type="PROSITE" id="PS50075">
    <property type="entry name" value="CARRIER"/>
    <property type="match status" value="1"/>
</dbReference>
<evidence type="ECO:0000256" key="2">
    <source>
        <dbReference type="ARBA" id="ARBA00022553"/>
    </source>
</evidence>
<evidence type="ECO:0000256" key="1">
    <source>
        <dbReference type="ARBA" id="ARBA00022450"/>
    </source>
</evidence>